<organism evidence="6 7">
    <name type="scientific">Cyprinus carpio</name>
    <name type="common">Common carp</name>
    <dbReference type="NCBI Taxonomy" id="7962"/>
    <lineage>
        <taxon>Eukaryota</taxon>
        <taxon>Metazoa</taxon>
        <taxon>Chordata</taxon>
        <taxon>Craniata</taxon>
        <taxon>Vertebrata</taxon>
        <taxon>Euteleostomi</taxon>
        <taxon>Actinopterygii</taxon>
        <taxon>Neopterygii</taxon>
        <taxon>Teleostei</taxon>
        <taxon>Ostariophysi</taxon>
        <taxon>Cypriniformes</taxon>
        <taxon>Cyprinidae</taxon>
        <taxon>Cyprininae</taxon>
        <taxon>Cyprinus</taxon>
    </lineage>
</organism>
<dbReference type="GO" id="GO:0008270">
    <property type="term" value="F:zinc ion binding"/>
    <property type="evidence" value="ECO:0007669"/>
    <property type="project" value="UniProtKB-KW"/>
</dbReference>
<evidence type="ECO:0000256" key="1">
    <source>
        <dbReference type="ARBA" id="ARBA00022723"/>
    </source>
</evidence>
<accession>A0A8C2B1C4</accession>
<dbReference type="InterPro" id="IPR013083">
    <property type="entry name" value="Znf_RING/FYVE/PHD"/>
</dbReference>
<name>A0A8C2B1C4_CYPCA</name>
<dbReference type="InterPro" id="IPR051051">
    <property type="entry name" value="E3_ubiq-ligase_TRIM/RNF"/>
</dbReference>
<proteinExistence type="predicted"/>
<dbReference type="SUPFAM" id="SSF57850">
    <property type="entry name" value="RING/U-box"/>
    <property type="match status" value="1"/>
</dbReference>
<dbReference type="Proteomes" id="UP000694700">
    <property type="component" value="Unplaced"/>
</dbReference>
<evidence type="ECO:0000259" key="5">
    <source>
        <dbReference type="PROSITE" id="PS50089"/>
    </source>
</evidence>
<keyword evidence="2 4" id="KW-0863">Zinc-finger</keyword>
<keyword evidence="3" id="KW-0862">Zinc</keyword>
<dbReference type="PROSITE" id="PS50089">
    <property type="entry name" value="ZF_RING_2"/>
    <property type="match status" value="1"/>
</dbReference>
<dbReference type="InterPro" id="IPR001841">
    <property type="entry name" value="Znf_RING"/>
</dbReference>
<evidence type="ECO:0000256" key="4">
    <source>
        <dbReference type="PROSITE-ProRule" id="PRU00175"/>
    </source>
</evidence>
<dbReference type="Pfam" id="PF13445">
    <property type="entry name" value="zf-RING_UBOX"/>
    <property type="match status" value="1"/>
</dbReference>
<dbReference type="AlphaFoldDB" id="A0A8C2B1C4"/>
<reference evidence="6" key="1">
    <citation type="submission" date="2025-08" db="UniProtKB">
        <authorList>
            <consortium name="Ensembl"/>
        </authorList>
    </citation>
    <scope>IDENTIFICATION</scope>
</reference>
<evidence type="ECO:0000256" key="3">
    <source>
        <dbReference type="ARBA" id="ARBA00022833"/>
    </source>
</evidence>
<dbReference type="PANTHER" id="PTHR25465">
    <property type="entry name" value="B-BOX DOMAIN CONTAINING"/>
    <property type="match status" value="1"/>
</dbReference>
<evidence type="ECO:0000313" key="7">
    <source>
        <dbReference type="Proteomes" id="UP000694700"/>
    </source>
</evidence>
<dbReference type="InterPro" id="IPR027370">
    <property type="entry name" value="Znf-RING_euk"/>
</dbReference>
<feature type="domain" description="RING-type" evidence="5">
    <location>
        <begin position="15"/>
        <end position="44"/>
    </location>
</feature>
<dbReference type="PANTHER" id="PTHR25465:SF32">
    <property type="entry name" value="BLOODTHIRSTY-RELATED GENE FAMILY, MEMBER 16 ISOFORM X1-RELATED"/>
    <property type="match status" value="1"/>
</dbReference>
<keyword evidence="1" id="KW-0479">Metal-binding</keyword>
<protein>
    <recommendedName>
        <fullName evidence="5">RING-type domain-containing protein</fullName>
    </recommendedName>
</protein>
<sequence>MDHCSVPLQTEEHKCPVCLDEFTDPVSTPCGHNFCKNYKCPYCKETFSKRPELKSNTVLREIVWHICPCI</sequence>
<evidence type="ECO:0000313" key="6">
    <source>
        <dbReference type="Ensembl" id="ENSCCRP00015111905.1"/>
    </source>
</evidence>
<evidence type="ECO:0000256" key="2">
    <source>
        <dbReference type="ARBA" id="ARBA00022771"/>
    </source>
</evidence>
<dbReference type="Ensembl" id="ENSCCRT00015115429.1">
    <property type="protein sequence ID" value="ENSCCRP00015111905.1"/>
    <property type="gene ID" value="ENSCCRG00015044322.1"/>
</dbReference>
<dbReference type="Gene3D" id="3.30.40.10">
    <property type="entry name" value="Zinc/RING finger domain, C3HC4 (zinc finger)"/>
    <property type="match status" value="1"/>
</dbReference>